<protein>
    <submittedName>
        <fullName evidence="7">RNase adapter RapZ</fullName>
    </submittedName>
</protein>
<feature type="binding site" evidence="4">
    <location>
        <begin position="73"/>
        <end position="76"/>
    </location>
    <ligand>
        <name>GTP</name>
        <dbReference type="ChEBI" id="CHEBI:37565"/>
    </ligand>
</feature>
<evidence type="ECO:0000256" key="3">
    <source>
        <dbReference type="ARBA" id="ARBA00023134"/>
    </source>
</evidence>
<dbReference type="EMBL" id="CP154795">
    <property type="protein sequence ID" value="XAN08247.1"/>
    <property type="molecule type" value="Genomic_DNA"/>
</dbReference>
<gene>
    <name evidence="7" type="primary">rapZ</name>
    <name evidence="7" type="ORF">AADG42_13370</name>
</gene>
<dbReference type="Pfam" id="PF22740">
    <property type="entry name" value="PapZ_C"/>
    <property type="match status" value="1"/>
</dbReference>
<dbReference type="RefSeq" id="WP_425309702.1">
    <property type="nucleotide sequence ID" value="NZ_CP154795.1"/>
</dbReference>
<dbReference type="InterPro" id="IPR053931">
    <property type="entry name" value="RapZ_C"/>
</dbReference>
<proteinExistence type="inferred from homology"/>
<keyword evidence="8" id="KW-1185">Reference proteome</keyword>
<dbReference type="Proteomes" id="UP001442841">
    <property type="component" value="Chromosome"/>
</dbReference>
<evidence type="ECO:0000256" key="1">
    <source>
        <dbReference type="ARBA" id="ARBA00022741"/>
    </source>
</evidence>
<dbReference type="SUPFAM" id="SSF52540">
    <property type="entry name" value="P-loop containing nucleoside triphosphate hydrolases"/>
    <property type="match status" value="1"/>
</dbReference>
<keyword evidence="1 4" id="KW-0547">Nucleotide-binding</keyword>
<keyword evidence="3 4" id="KW-0342">GTP-binding</keyword>
<dbReference type="HAMAP" id="MF_00636">
    <property type="entry name" value="RapZ_like"/>
    <property type="match status" value="1"/>
</dbReference>
<evidence type="ECO:0000313" key="7">
    <source>
        <dbReference type="EMBL" id="XAN08247.1"/>
    </source>
</evidence>
<dbReference type="PIRSF" id="PIRSF005052">
    <property type="entry name" value="P-loopkin"/>
    <property type="match status" value="1"/>
</dbReference>
<dbReference type="InterPro" id="IPR053930">
    <property type="entry name" value="RapZ-like_N"/>
</dbReference>
<evidence type="ECO:0000259" key="5">
    <source>
        <dbReference type="Pfam" id="PF03668"/>
    </source>
</evidence>
<evidence type="ECO:0000259" key="6">
    <source>
        <dbReference type="Pfam" id="PF22740"/>
    </source>
</evidence>
<accession>A0ABZ3FS68</accession>
<evidence type="ECO:0000256" key="4">
    <source>
        <dbReference type="HAMAP-Rule" id="MF_00636"/>
    </source>
</evidence>
<evidence type="ECO:0000256" key="2">
    <source>
        <dbReference type="ARBA" id="ARBA00022840"/>
    </source>
</evidence>
<dbReference type="NCBIfam" id="NF003828">
    <property type="entry name" value="PRK05416.1"/>
    <property type="match status" value="1"/>
</dbReference>
<feature type="domain" description="RapZ C-terminal" evidence="6">
    <location>
        <begin position="177"/>
        <end position="295"/>
    </location>
</feature>
<reference evidence="7 8" key="1">
    <citation type="submission" date="2024-04" db="EMBL/GenBank/DDBJ databases">
        <title>Isolation of an actinomycete strain from pig manure.</title>
        <authorList>
            <person name="Gong T."/>
            <person name="Yu Z."/>
            <person name="An M."/>
            <person name="Wei C."/>
            <person name="Yang W."/>
            <person name="Liu L."/>
        </authorList>
    </citation>
    <scope>NUCLEOTIDE SEQUENCE [LARGE SCALE GENOMIC DNA]</scope>
    <source>
        <strain evidence="7 8">ZF39</strain>
    </source>
</reference>
<organism evidence="7 8">
    <name type="scientific">Ammonicoccus fulvus</name>
    <dbReference type="NCBI Taxonomy" id="3138240"/>
    <lineage>
        <taxon>Bacteria</taxon>
        <taxon>Bacillati</taxon>
        <taxon>Actinomycetota</taxon>
        <taxon>Actinomycetes</taxon>
        <taxon>Propionibacteriales</taxon>
        <taxon>Propionibacteriaceae</taxon>
        <taxon>Ammonicoccus</taxon>
    </lineage>
</organism>
<feature type="binding site" evidence="4">
    <location>
        <begin position="24"/>
        <end position="31"/>
    </location>
    <ligand>
        <name>ATP</name>
        <dbReference type="ChEBI" id="CHEBI:30616"/>
    </ligand>
</feature>
<sequence>MPSDQTSEPKRVHRDDVRVVIVTGMSGAGRRTAAHALEDLGWYVVDNLPPVMLPSLHSLVRSKDMTRLATVLDVRSRTLFEELPGVFAELEAAGTTPEILFIEASDDVIVARQESSRRPHPLQGDGRLLDGVRRERELLATLRAAADLVIDTSRMNVHQLAARVSHAYGGDTSDRLRVTLMSFGFKNGLPVDADMVIDVRFLPNPHWVPELRPHTGLTRPVSEYVLRQPAAGPFLGQLETLLDTVAEGYLTEGKRFATIAIGCTGGKHRSTAMAEELGRRLRETGVPTKVMHRDVGKE</sequence>
<dbReference type="PANTHER" id="PTHR30448">
    <property type="entry name" value="RNASE ADAPTER PROTEIN RAPZ"/>
    <property type="match status" value="1"/>
</dbReference>
<evidence type="ECO:0000313" key="8">
    <source>
        <dbReference type="Proteomes" id="UP001442841"/>
    </source>
</evidence>
<keyword evidence="2 4" id="KW-0067">ATP-binding</keyword>
<dbReference type="InterPro" id="IPR005337">
    <property type="entry name" value="RapZ-like"/>
</dbReference>
<dbReference type="Pfam" id="PF03668">
    <property type="entry name" value="RapZ-like_N"/>
    <property type="match status" value="1"/>
</dbReference>
<dbReference type="InterPro" id="IPR027417">
    <property type="entry name" value="P-loop_NTPase"/>
</dbReference>
<dbReference type="PANTHER" id="PTHR30448:SF0">
    <property type="entry name" value="RNASE ADAPTER PROTEIN RAPZ"/>
    <property type="match status" value="1"/>
</dbReference>
<feature type="domain" description="RapZ-like N-terminal" evidence="5">
    <location>
        <begin position="18"/>
        <end position="171"/>
    </location>
</feature>
<name>A0ABZ3FS68_9ACTN</name>